<dbReference type="InterPro" id="IPR044824">
    <property type="entry name" value="MAIN-like"/>
</dbReference>
<sequence>MTDHSYVETSFLSLMDPIDRFDTFDWGGAIYASILAGLQRVSRGGGRLVRFFYHFLEMWAHEYLDPFRPSLKIPNITSFPRSSRWSAPSSKVDNHLLEKAREELDHLTLKRVTLQPYSDFGDMIQLSCRGVRRFMGRRVTFSYFGIAQDAFMEQLRMAGVAVHHLVGEVVDHSFYLSWLRIVSIGPIMCPFSTRARATEVEGKLVEKYFQMRPLLAVLEEDNQGLTEEIACLRGRFATFEDPLVTLEVVPPYQCQPRPGMSFDFEASPAQDDEDD</sequence>
<feature type="domain" description="Aminotransferase-like plant mobile" evidence="1">
    <location>
        <begin position="4"/>
        <end position="123"/>
    </location>
</feature>
<name>A0A834ZDX7_TETSI</name>
<evidence type="ECO:0000313" key="2">
    <source>
        <dbReference type="EMBL" id="KAF8403770.1"/>
    </source>
</evidence>
<evidence type="ECO:0000313" key="3">
    <source>
        <dbReference type="Proteomes" id="UP000655225"/>
    </source>
</evidence>
<reference evidence="2 3" key="1">
    <citation type="submission" date="2020-04" db="EMBL/GenBank/DDBJ databases">
        <title>Plant Genome Project.</title>
        <authorList>
            <person name="Zhang R.-G."/>
        </authorList>
    </citation>
    <scope>NUCLEOTIDE SEQUENCE [LARGE SCALE GENOMIC DNA]</scope>
    <source>
        <strain evidence="2">YNK0</strain>
        <tissue evidence="2">Leaf</tissue>
    </source>
</reference>
<comment type="caution">
    <text evidence="2">The sequence shown here is derived from an EMBL/GenBank/DDBJ whole genome shotgun (WGS) entry which is preliminary data.</text>
</comment>
<accession>A0A834ZDX7</accession>
<dbReference type="Pfam" id="PF10536">
    <property type="entry name" value="PMD"/>
    <property type="match status" value="1"/>
</dbReference>
<dbReference type="PANTHER" id="PTHR46033">
    <property type="entry name" value="PROTEIN MAIN-LIKE 2"/>
    <property type="match status" value="1"/>
</dbReference>
<dbReference type="PANTHER" id="PTHR46033:SF8">
    <property type="entry name" value="PROTEIN MAINTENANCE OF MERISTEMS-LIKE"/>
    <property type="match status" value="1"/>
</dbReference>
<protein>
    <recommendedName>
        <fullName evidence="1">Aminotransferase-like plant mobile domain-containing protein</fullName>
    </recommendedName>
</protein>
<dbReference type="OrthoDB" id="1894803at2759"/>
<evidence type="ECO:0000259" key="1">
    <source>
        <dbReference type="Pfam" id="PF10536"/>
    </source>
</evidence>
<dbReference type="GO" id="GO:0010073">
    <property type="term" value="P:meristem maintenance"/>
    <property type="evidence" value="ECO:0007669"/>
    <property type="project" value="InterPro"/>
</dbReference>
<dbReference type="EMBL" id="JABCRI010000007">
    <property type="protein sequence ID" value="KAF8403770.1"/>
    <property type="molecule type" value="Genomic_DNA"/>
</dbReference>
<gene>
    <name evidence="2" type="ORF">HHK36_011875</name>
</gene>
<dbReference type="InterPro" id="IPR019557">
    <property type="entry name" value="AminoTfrase-like_pln_mobile"/>
</dbReference>
<keyword evidence="3" id="KW-1185">Reference proteome</keyword>
<organism evidence="2 3">
    <name type="scientific">Tetracentron sinense</name>
    <name type="common">Spur-leaf</name>
    <dbReference type="NCBI Taxonomy" id="13715"/>
    <lineage>
        <taxon>Eukaryota</taxon>
        <taxon>Viridiplantae</taxon>
        <taxon>Streptophyta</taxon>
        <taxon>Embryophyta</taxon>
        <taxon>Tracheophyta</taxon>
        <taxon>Spermatophyta</taxon>
        <taxon>Magnoliopsida</taxon>
        <taxon>Trochodendrales</taxon>
        <taxon>Trochodendraceae</taxon>
        <taxon>Tetracentron</taxon>
    </lineage>
</organism>
<dbReference type="Proteomes" id="UP000655225">
    <property type="component" value="Unassembled WGS sequence"/>
</dbReference>
<dbReference type="AlphaFoldDB" id="A0A834ZDX7"/>
<proteinExistence type="predicted"/>